<dbReference type="RefSeq" id="WP_018661572.1">
    <property type="nucleotide sequence ID" value="NZ_HF952018.1"/>
</dbReference>
<dbReference type="eggNOG" id="COG0779">
    <property type="taxonomic scope" value="Bacteria"/>
</dbReference>
<dbReference type="FunFam" id="3.30.300.70:FF:000001">
    <property type="entry name" value="Ribosome maturation factor RimP"/>
    <property type="match status" value="1"/>
</dbReference>
<dbReference type="GO" id="GO:0005829">
    <property type="term" value="C:cytosol"/>
    <property type="evidence" value="ECO:0007669"/>
    <property type="project" value="TreeGrafter"/>
</dbReference>
<proteinExistence type="inferred from homology"/>
<name>R7RRN5_9CLOT</name>
<dbReference type="HAMAP" id="MF_01077">
    <property type="entry name" value="RimP"/>
    <property type="match status" value="1"/>
</dbReference>
<evidence type="ECO:0000259" key="4">
    <source>
        <dbReference type="Pfam" id="PF02576"/>
    </source>
</evidence>
<dbReference type="HOGENOM" id="CLU_070525_2_2_9"/>
<keyword evidence="6" id="KW-1185">Reference proteome</keyword>
<evidence type="ECO:0000313" key="5">
    <source>
        <dbReference type="EMBL" id="CDF57948.1"/>
    </source>
</evidence>
<comment type="function">
    <text evidence="3">Required for maturation of 30S ribosomal subunits.</text>
</comment>
<dbReference type="Gene3D" id="2.30.30.180">
    <property type="entry name" value="Ribosome maturation factor RimP, C-terminal domain"/>
    <property type="match status" value="1"/>
</dbReference>
<evidence type="ECO:0000256" key="3">
    <source>
        <dbReference type="HAMAP-Rule" id="MF_01077"/>
    </source>
</evidence>
<dbReference type="EMBL" id="CAVN010000092">
    <property type="protein sequence ID" value="CDF57948.1"/>
    <property type="molecule type" value="Genomic_DNA"/>
</dbReference>
<comment type="caution">
    <text evidence="5">The sequence shown here is derived from an EMBL/GenBank/DDBJ whole genome shotgun (WGS) entry which is preliminary data.</text>
</comment>
<keyword evidence="2 3" id="KW-0690">Ribosome biogenesis</keyword>
<evidence type="ECO:0000313" key="6">
    <source>
        <dbReference type="Proteomes" id="UP000014923"/>
    </source>
</evidence>
<evidence type="ECO:0000256" key="2">
    <source>
        <dbReference type="ARBA" id="ARBA00022517"/>
    </source>
</evidence>
<dbReference type="InterPro" id="IPR003728">
    <property type="entry name" value="Ribosome_maturation_RimP"/>
</dbReference>
<comment type="similarity">
    <text evidence="3">Belongs to the RimP family.</text>
</comment>
<dbReference type="GO" id="GO:0000028">
    <property type="term" value="P:ribosomal small subunit assembly"/>
    <property type="evidence" value="ECO:0007669"/>
    <property type="project" value="TreeGrafter"/>
</dbReference>
<dbReference type="Pfam" id="PF02576">
    <property type="entry name" value="RimP_N"/>
    <property type="match status" value="1"/>
</dbReference>
<dbReference type="Gene3D" id="3.30.300.70">
    <property type="entry name" value="RimP-like superfamily, N-terminal"/>
    <property type="match status" value="1"/>
</dbReference>
<dbReference type="SUPFAM" id="SSF75420">
    <property type="entry name" value="YhbC-like, N-terminal domain"/>
    <property type="match status" value="1"/>
</dbReference>
<reference evidence="5" key="1">
    <citation type="submission" date="2013-03" db="EMBL/GenBank/DDBJ databases">
        <title>Draft genome sequence of the hydrogen-ethanol-producing anaerobic alkalithermophilic Caloramator celere.</title>
        <authorList>
            <person name="Ciranna A."/>
            <person name="Larjo A."/>
            <person name="Kivisto A."/>
            <person name="Santala V."/>
            <person name="Roos C."/>
            <person name="Karp M."/>
        </authorList>
    </citation>
    <scope>NUCLEOTIDE SEQUENCE [LARGE SCALE GENOMIC DNA]</scope>
    <source>
        <strain evidence="5">DSM 8682</strain>
    </source>
</reference>
<feature type="domain" description="Ribosome maturation factor RimP N-terminal" evidence="4">
    <location>
        <begin position="12"/>
        <end position="82"/>
    </location>
</feature>
<comment type="subcellular location">
    <subcellularLocation>
        <location evidence="3">Cytoplasm</location>
    </subcellularLocation>
</comment>
<gene>
    <name evidence="3" type="primary">rimP</name>
    <name evidence="5" type="ORF">TCEL_01862</name>
</gene>
<dbReference type="OrthoDB" id="9805006at2"/>
<dbReference type="Proteomes" id="UP000014923">
    <property type="component" value="Unassembled WGS sequence"/>
</dbReference>
<organism evidence="5 6">
    <name type="scientific">Thermobrachium celere DSM 8682</name>
    <dbReference type="NCBI Taxonomy" id="941824"/>
    <lineage>
        <taxon>Bacteria</taxon>
        <taxon>Bacillati</taxon>
        <taxon>Bacillota</taxon>
        <taxon>Clostridia</taxon>
        <taxon>Eubacteriales</taxon>
        <taxon>Clostridiaceae</taxon>
        <taxon>Thermobrachium</taxon>
    </lineage>
</organism>
<dbReference type="SUPFAM" id="SSF74942">
    <property type="entry name" value="YhbC-like, C-terminal domain"/>
    <property type="match status" value="1"/>
</dbReference>
<protein>
    <recommendedName>
        <fullName evidence="3">Ribosome maturation factor RimP</fullName>
    </recommendedName>
</protein>
<dbReference type="InterPro" id="IPR028989">
    <property type="entry name" value="RimP_N"/>
</dbReference>
<dbReference type="AlphaFoldDB" id="R7RRN5"/>
<sequence length="151" mass="17650">MINKIEQQVEKIAKPIVESYNCDFIDVEFLKESGEWYLRVYIDKEDGVTLDDCAKISRVLSDELDKVDPIEFSYFLEVSSPGEMKLLEDDKSFKKAINKIVKVRLNDENYTAIYGKLINYSENNIVINVDDEEKNIRFDDIYFIRLSGKGR</sequence>
<dbReference type="GO" id="GO:0006412">
    <property type="term" value="P:translation"/>
    <property type="evidence" value="ECO:0007669"/>
    <property type="project" value="TreeGrafter"/>
</dbReference>
<dbReference type="InterPro" id="IPR035956">
    <property type="entry name" value="RimP_N_sf"/>
</dbReference>
<keyword evidence="1 3" id="KW-0963">Cytoplasm</keyword>
<dbReference type="InterPro" id="IPR036847">
    <property type="entry name" value="RimP_C_sf"/>
</dbReference>
<accession>R7RRN5</accession>
<dbReference type="PANTHER" id="PTHR33867:SF1">
    <property type="entry name" value="RIBOSOME MATURATION FACTOR RIMP"/>
    <property type="match status" value="1"/>
</dbReference>
<dbReference type="PANTHER" id="PTHR33867">
    <property type="entry name" value="RIBOSOME MATURATION FACTOR RIMP"/>
    <property type="match status" value="1"/>
</dbReference>
<evidence type="ECO:0000256" key="1">
    <source>
        <dbReference type="ARBA" id="ARBA00022490"/>
    </source>
</evidence>